<evidence type="ECO:0000256" key="1">
    <source>
        <dbReference type="ARBA" id="ARBA00004947"/>
    </source>
</evidence>
<evidence type="ECO:0000256" key="2">
    <source>
        <dbReference type="ARBA" id="ARBA00007637"/>
    </source>
</evidence>
<dbReference type="RefSeq" id="WP_176956866.1">
    <property type="nucleotide sequence ID" value="NZ_CP015958.1"/>
</dbReference>
<evidence type="ECO:0000259" key="6">
    <source>
        <dbReference type="Pfam" id="PF01370"/>
    </source>
</evidence>
<evidence type="ECO:0000256" key="3">
    <source>
        <dbReference type="ARBA" id="ARBA00018569"/>
    </source>
</evidence>
<dbReference type="InterPro" id="IPR001509">
    <property type="entry name" value="Epimerase_deHydtase"/>
</dbReference>
<dbReference type="SUPFAM" id="SSF51735">
    <property type="entry name" value="NAD(P)-binding Rossmann-fold domains"/>
    <property type="match status" value="1"/>
</dbReference>
<dbReference type="Gene3D" id="3.40.50.720">
    <property type="entry name" value="NAD(P)-binding Rossmann-like Domain"/>
    <property type="match status" value="1"/>
</dbReference>
<feature type="domain" description="NAD-dependent epimerase/dehydratase" evidence="6">
    <location>
        <begin position="14"/>
        <end position="256"/>
    </location>
</feature>
<accession>A0A9Q6WM52</accession>
<name>A0A9Q6WM52_9BURK</name>
<comment type="similarity">
    <text evidence="2">Belongs to the NAD(P)-dependent epimerase/dehydratase family.</text>
</comment>
<evidence type="ECO:0000313" key="8">
    <source>
        <dbReference type="Proteomes" id="UP000509548"/>
    </source>
</evidence>
<evidence type="ECO:0000256" key="5">
    <source>
        <dbReference type="ARBA" id="ARBA00033067"/>
    </source>
</evidence>
<reference evidence="7 8" key="1">
    <citation type="journal article" date="2014" name="Genome Announc.">
        <title>Draft Genome Sequence of the Haloacid-Degrading Burkholderia caribensis Strain MBA4.</title>
        <authorList>
            <person name="Pan Y."/>
            <person name="Kong K.F."/>
            <person name="Tsang J.S."/>
        </authorList>
    </citation>
    <scope>NUCLEOTIDE SEQUENCE [LARGE SCALE GENOMIC DNA]</scope>
    <source>
        <strain evidence="7 8">852011</strain>
    </source>
</reference>
<dbReference type="AlphaFoldDB" id="A0A9Q6WM52"/>
<dbReference type="PANTHER" id="PTHR43725">
    <property type="entry name" value="UDP-GLUCOSE 4-EPIMERASE"/>
    <property type="match status" value="1"/>
</dbReference>
<dbReference type="InterPro" id="IPR036291">
    <property type="entry name" value="NAD(P)-bd_dom_sf"/>
</dbReference>
<evidence type="ECO:0000313" key="7">
    <source>
        <dbReference type="EMBL" id="QLB63241.1"/>
    </source>
</evidence>
<dbReference type="EMBL" id="CP015958">
    <property type="protein sequence ID" value="QLB63241.1"/>
    <property type="molecule type" value="Genomic_DNA"/>
</dbReference>
<sequence>MIASNNVDIRARRVLVLGGTGFLGTHLVDALVRGGNAVRVFERYVPAVDASSSERDVLRSTGDWHSVEMVKGDFVSGDGLAAALDGVDLVYHLVSTMVPSTSNLDPIADVQSNLVGSVRLLQLMQEAGVKRIVYVSSGGTVYGNPSVLPVPETHALNPLCSYGVVKVAVESYLHMHSELHGLVANVLRVSNPYGTHQQHIGVQGVIPTFFKKIADGVPIEIWGDGSVVRDYIHVSDVVSALLRAGARAHSGTFNVGSGTGHSVNEILDVVQQQVGRKASVRYQPQRSFDVERIFLDITKAREELHWQPSLTLDAGCALYWQALCAQPDGQVVSGGTKGTSR</sequence>
<dbReference type="Pfam" id="PF01370">
    <property type="entry name" value="Epimerase"/>
    <property type="match status" value="1"/>
</dbReference>
<protein>
    <recommendedName>
        <fullName evidence="3">UDP-glucose 4-epimerase</fullName>
    </recommendedName>
    <alternativeName>
        <fullName evidence="5">Galactowaldenase</fullName>
    </alternativeName>
    <alternativeName>
        <fullName evidence="4">UDP-galactose 4-epimerase</fullName>
    </alternativeName>
</protein>
<comment type="pathway">
    <text evidence="1">Carbohydrate metabolism; galactose metabolism.</text>
</comment>
<gene>
    <name evidence="7" type="ORF">A9O66_13110</name>
</gene>
<proteinExistence type="inferred from homology"/>
<dbReference type="PANTHER" id="PTHR43725:SF53">
    <property type="entry name" value="UDP-ARABINOSE 4-EPIMERASE 1"/>
    <property type="match status" value="1"/>
</dbReference>
<organism evidence="7 8">
    <name type="scientific">Paraburkholderia caribensis</name>
    <dbReference type="NCBI Taxonomy" id="75105"/>
    <lineage>
        <taxon>Bacteria</taxon>
        <taxon>Pseudomonadati</taxon>
        <taxon>Pseudomonadota</taxon>
        <taxon>Betaproteobacteria</taxon>
        <taxon>Burkholderiales</taxon>
        <taxon>Burkholderiaceae</taxon>
        <taxon>Paraburkholderia</taxon>
    </lineage>
</organism>
<evidence type="ECO:0000256" key="4">
    <source>
        <dbReference type="ARBA" id="ARBA00031367"/>
    </source>
</evidence>
<dbReference type="Proteomes" id="UP000509548">
    <property type="component" value="Chromosome 1"/>
</dbReference>